<keyword evidence="1" id="KW-1133">Transmembrane helix</keyword>
<dbReference type="KEGG" id="nas:GCU68_10480"/>
<dbReference type="RefSeq" id="WP_152941382.1">
    <property type="nucleotide sequence ID" value="NZ_CP045488.1"/>
</dbReference>
<feature type="transmembrane region" description="Helical" evidence="1">
    <location>
        <begin position="36"/>
        <end position="54"/>
    </location>
</feature>
<sequence>MTRPFSVSAVLRLAGAVSIIAVGITINTGLDAPFRLLLGLGLTALGVAVIARSAQNYSVDRLRLATQRWWAVAFVSFLPYALVAAPASDSAAAVGETVASPALSLALESVAAAVVCCAVALTVLYGFAQYGIHPGRPSPEKRILVDADGRDE</sequence>
<feature type="transmembrane region" description="Helical" evidence="1">
    <location>
        <begin position="66"/>
        <end position="85"/>
    </location>
</feature>
<keyword evidence="3" id="KW-1185">Reference proteome</keyword>
<name>A0A5P9P445_9EURY</name>
<gene>
    <name evidence="2" type="ORF">GCU68_10480</name>
</gene>
<feature type="transmembrane region" description="Helical" evidence="1">
    <location>
        <begin position="105"/>
        <end position="128"/>
    </location>
</feature>
<evidence type="ECO:0000256" key="1">
    <source>
        <dbReference type="SAM" id="Phobius"/>
    </source>
</evidence>
<organism evidence="2 3">
    <name type="scientific">Natronorubrum aibiense</name>
    <dbReference type="NCBI Taxonomy" id="348826"/>
    <lineage>
        <taxon>Archaea</taxon>
        <taxon>Methanobacteriati</taxon>
        <taxon>Methanobacteriota</taxon>
        <taxon>Stenosarchaea group</taxon>
        <taxon>Halobacteria</taxon>
        <taxon>Halobacteriales</taxon>
        <taxon>Natrialbaceae</taxon>
        <taxon>Natronorubrum</taxon>
    </lineage>
</organism>
<dbReference type="GeneID" id="42301474"/>
<keyword evidence="1" id="KW-0812">Transmembrane</keyword>
<protein>
    <submittedName>
        <fullName evidence="2">DUF1467 domain-containing protein</fullName>
    </submittedName>
</protein>
<dbReference type="EMBL" id="CP045488">
    <property type="protein sequence ID" value="QFU82925.1"/>
    <property type="molecule type" value="Genomic_DNA"/>
</dbReference>
<keyword evidence="1" id="KW-0472">Membrane</keyword>
<proteinExistence type="predicted"/>
<reference evidence="2 3" key="1">
    <citation type="journal article" date="2007" name="Int. J. Syst. Evol. Microbiol.">
        <title>Natronorubrum sulfidifaciens sp. nov., an extremely haloalkaliphilic archaeon isolated from Aiding salt lake in Xin-Jiang, China.</title>
        <authorList>
            <person name="Cui H.L."/>
            <person name="Tohty D."/>
            <person name="Liu H.C."/>
            <person name="Liu S.J."/>
            <person name="Oren A."/>
            <person name="Zhou P.J."/>
        </authorList>
    </citation>
    <scope>NUCLEOTIDE SEQUENCE [LARGE SCALE GENOMIC DNA]</scope>
    <source>
        <strain evidence="2 3">7-3</strain>
    </source>
</reference>
<evidence type="ECO:0000313" key="3">
    <source>
        <dbReference type="Proteomes" id="UP000326170"/>
    </source>
</evidence>
<accession>A0A5P9P445</accession>
<dbReference type="Proteomes" id="UP000326170">
    <property type="component" value="Chromosome"/>
</dbReference>
<feature type="transmembrane region" description="Helical" evidence="1">
    <location>
        <begin position="9"/>
        <end position="30"/>
    </location>
</feature>
<dbReference type="AlphaFoldDB" id="A0A5P9P445"/>
<evidence type="ECO:0000313" key="2">
    <source>
        <dbReference type="EMBL" id="QFU82925.1"/>
    </source>
</evidence>